<organism evidence="10 11">
    <name type="scientific">Candidatus Yanofskybacteria bacterium RIFCSPLOWO2_12_FULL_43_11b</name>
    <dbReference type="NCBI Taxonomy" id="1802710"/>
    <lineage>
        <taxon>Bacteria</taxon>
        <taxon>Candidatus Yanofskyibacteriota</taxon>
    </lineage>
</organism>
<feature type="transmembrane region" description="Helical" evidence="9">
    <location>
        <begin position="56"/>
        <end position="72"/>
    </location>
</feature>
<dbReference type="GO" id="GO:0009678">
    <property type="term" value="F:diphosphate hydrolysis-driven proton transmembrane transporter activity"/>
    <property type="evidence" value="ECO:0007669"/>
    <property type="project" value="UniProtKB-UniRule"/>
</dbReference>
<comment type="similarity">
    <text evidence="9">Belongs to the H(+)-translocating pyrophosphatase (TC 3.A.10) family. K(+)-insensitive subfamily.</text>
</comment>
<dbReference type="NCBIfam" id="TIGR01104">
    <property type="entry name" value="V_PPase"/>
    <property type="match status" value="1"/>
</dbReference>
<dbReference type="GO" id="GO:0004427">
    <property type="term" value="F:inorganic diphosphate phosphatase activity"/>
    <property type="evidence" value="ECO:0007669"/>
    <property type="project" value="UniProtKB-UniRule"/>
</dbReference>
<comment type="cofactor">
    <cofactor evidence="9">
        <name>Mg(2+)</name>
        <dbReference type="ChEBI" id="CHEBI:18420"/>
    </cofactor>
</comment>
<evidence type="ECO:0000256" key="8">
    <source>
        <dbReference type="ARBA" id="ARBA00023136"/>
    </source>
</evidence>
<dbReference type="InterPro" id="IPR004131">
    <property type="entry name" value="PPase-energised_H-pump"/>
</dbReference>
<comment type="caution">
    <text evidence="10">The sequence shown here is derived from an EMBL/GenBank/DDBJ whole genome shotgun (WGS) entry which is preliminary data.</text>
</comment>
<evidence type="ECO:0000256" key="5">
    <source>
        <dbReference type="ARBA" id="ARBA00022967"/>
    </source>
</evidence>
<evidence type="ECO:0000256" key="4">
    <source>
        <dbReference type="ARBA" id="ARBA00022842"/>
    </source>
</evidence>
<evidence type="ECO:0000256" key="2">
    <source>
        <dbReference type="ARBA" id="ARBA00022448"/>
    </source>
</evidence>
<comment type="caution">
    <text evidence="9">Lacks conserved residue(s) required for the propagation of feature annotation.</text>
</comment>
<dbReference type="NCBIfam" id="NF001960">
    <property type="entry name" value="PRK00733.3-5"/>
    <property type="match status" value="1"/>
</dbReference>
<feature type="transmembrane region" description="Helical" evidence="9">
    <location>
        <begin position="151"/>
        <end position="168"/>
    </location>
</feature>
<feature type="transmembrane region" description="Helical" evidence="9">
    <location>
        <begin position="6"/>
        <end position="26"/>
    </location>
</feature>
<sequence length="666" mass="69073">MNTLLLSLLASGASLGYGAFLIWGVMKKSPGDEKMVAIQKAIQDGAAAYLKRQNRTVFFVGIVAVLILWKWLGFPIAVGFVVGAVASALAGYIGMMIAVRANGRVAEEAKHGLARAFSMGFKGGAVTGFFVVGLALLSLTGFYWWSGDVKSLIGLGFGASLISVFARLGGGIFTKGADVGADLVGKVEAGIPEDDPRNPAVIADQVGDNVSDCAGMAADVFETYVVSALSVMLLGSLLFNNEPSIVEFPLMIGALGIFASIIGSLFVRLTPTNSAGQAGGIMAALYKGLGATAVILVGLFYWITQNTTIGKNGGMALFWMLVIGIAVTALMVLVTDYYTSKKFSPVKKIAKASTTGHGTNIIAGLAVSMESTALPVIVIAGAMFLAYSMGELYGIALATMSMLSLTGLILAIDSFGPITDNAGGIAEMAGLPKEVREHTDALDAVGNTTKAVTKGYAIASAGLAAMVLFSAYTQELSEFGRTVVFELSDIRVLMGLFIGGMMPYLFGSLAMQSVGKAAGAVVDEVRRQFREIAGIMEGTAKPDYSTAVDIVTKAALREMIMPALIPIIFPIAVGFILGPEALGGLLVGVIVTGLFVAISMTSGGAAWDNAKKYIEDGNYGGKGSDAHKAAVTGDTVGDPYKDTAGPAINPMIKVANIVALLIARFL</sequence>
<dbReference type="EC" id="7.1.3.1" evidence="9"/>
<dbReference type="GO" id="GO:0012505">
    <property type="term" value="C:endomembrane system"/>
    <property type="evidence" value="ECO:0007669"/>
    <property type="project" value="UniProtKB-SubCell"/>
</dbReference>
<feature type="transmembrane region" description="Helical" evidence="9">
    <location>
        <begin position="120"/>
        <end position="145"/>
    </location>
</feature>
<evidence type="ECO:0000256" key="7">
    <source>
        <dbReference type="ARBA" id="ARBA00023065"/>
    </source>
</evidence>
<keyword evidence="4 9" id="KW-0460">Magnesium</keyword>
<keyword evidence="6 9" id="KW-1133">Transmembrane helix</keyword>
<keyword evidence="2 9" id="KW-0813">Transport</keyword>
<feature type="transmembrane region" description="Helical" evidence="9">
    <location>
        <begin position="584"/>
        <end position="607"/>
    </location>
</feature>
<dbReference type="Pfam" id="PF03030">
    <property type="entry name" value="H_PPase"/>
    <property type="match status" value="1"/>
</dbReference>
<dbReference type="Proteomes" id="UP000177745">
    <property type="component" value="Unassembled WGS sequence"/>
</dbReference>
<evidence type="ECO:0000256" key="9">
    <source>
        <dbReference type="HAMAP-Rule" id="MF_01129"/>
    </source>
</evidence>
<comment type="function">
    <text evidence="9">Proton pump that utilizes the energy of pyrophosphate hydrolysis as the driving force for proton movement across the membrane. Generates a proton motive force.</text>
</comment>
<dbReference type="EMBL" id="MGKY01000012">
    <property type="protein sequence ID" value="OGN33765.1"/>
    <property type="molecule type" value="Genomic_DNA"/>
</dbReference>
<keyword evidence="7 9" id="KW-0406">Ion transport</keyword>
<feature type="transmembrane region" description="Helical" evidence="9">
    <location>
        <begin position="492"/>
        <end position="511"/>
    </location>
</feature>
<feature type="transmembrane region" description="Helical" evidence="9">
    <location>
        <begin position="559"/>
        <end position="578"/>
    </location>
</feature>
<protein>
    <recommendedName>
        <fullName evidence="9">K(+)-insensitive pyrophosphate-energized proton pump</fullName>
        <ecNumber evidence="9">7.1.3.1</ecNumber>
    </recommendedName>
    <alternativeName>
        <fullName evidence="9">Membrane-bound proton-translocating pyrophosphatase</fullName>
    </alternativeName>
    <alternativeName>
        <fullName evidence="9">Pyrophosphate-energized inorganic pyrophosphatase</fullName>
        <shortName evidence="9">H(+)-PPase</shortName>
    </alternativeName>
</protein>
<evidence type="ECO:0000256" key="1">
    <source>
        <dbReference type="ARBA" id="ARBA00004127"/>
    </source>
</evidence>
<comment type="catalytic activity">
    <reaction evidence="9">
        <text>diphosphate + H2O + H(+)(in) = 2 phosphate + 2 H(+)(out)</text>
        <dbReference type="Rhea" id="RHEA:13973"/>
        <dbReference type="ChEBI" id="CHEBI:15377"/>
        <dbReference type="ChEBI" id="CHEBI:15378"/>
        <dbReference type="ChEBI" id="CHEBI:33019"/>
        <dbReference type="ChEBI" id="CHEBI:43474"/>
        <dbReference type="EC" id="7.1.3.1"/>
    </reaction>
</comment>
<evidence type="ECO:0000256" key="3">
    <source>
        <dbReference type="ARBA" id="ARBA00022692"/>
    </source>
</evidence>
<dbReference type="GO" id="GO:0005886">
    <property type="term" value="C:plasma membrane"/>
    <property type="evidence" value="ECO:0007669"/>
    <property type="project" value="UniProtKB-SubCell"/>
</dbReference>
<feature type="site" description="Determinant of potassium independence" evidence="9">
    <location>
        <position position="450"/>
    </location>
</feature>
<keyword evidence="5 9" id="KW-1278">Translocase</keyword>
<evidence type="ECO:0000313" key="11">
    <source>
        <dbReference type="Proteomes" id="UP000177745"/>
    </source>
</evidence>
<dbReference type="GO" id="GO:0000287">
    <property type="term" value="F:magnesium ion binding"/>
    <property type="evidence" value="ECO:0007669"/>
    <property type="project" value="UniProtKB-UniRule"/>
</dbReference>
<feature type="transmembrane region" description="Helical" evidence="9">
    <location>
        <begin position="221"/>
        <end position="239"/>
    </location>
</feature>
<keyword evidence="8 9" id="KW-0472">Membrane</keyword>
<keyword evidence="3 9" id="KW-0812">Transmembrane</keyword>
<evidence type="ECO:0000313" key="10">
    <source>
        <dbReference type="EMBL" id="OGN33765.1"/>
    </source>
</evidence>
<comment type="subunit">
    <text evidence="9">Homodimer.</text>
</comment>
<comment type="subcellular location">
    <subcellularLocation>
        <location evidence="9">Cell membrane</location>
        <topology evidence="9">Multi-pass membrane protein</topology>
    </subcellularLocation>
    <subcellularLocation>
        <location evidence="1">Endomembrane system</location>
        <topology evidence="1">Multi-pass membrane protein</topology>
    </subcellularLocation>
</comment>
<keyword evidence="9" id="KW-1003">Cell membrane</keyword>
<feature type="transmembrane region" description="Helical" evidence="9">
    <location>
        <begin position="316"/>
        <end position="339"/>
    </location>
</feature>
<feature type="transmembrane region" description="Helical" evidence="9">
    <location>
        <begin position="279"/>
        <end position="304"/>
    </location>
</feature>
<keyword evidence="9" id="KW-0375">Hydrogen ion transport</keyword>
<accession>A0A1F8H821</accession>
<feature type="transmembrane region" description="Helical" evidence="9">
    <location>
        <begin position="392"/>
        <end position="412"/>
    </location>
</feature>
<gene>
    <name evidence="9 10" type="primary">hppA</name>
    <name evidence="10" type="ORF">A3G51_03905</name>
</gene>
<dbReference type="AlphaFoldDB" id="A0A1F8H821"/>
<feature type="transmembrane region" description="Helical" evidence="9">
    <location>
        <begin position="245"/>
        <end position="267"/>
    </location>
</feature>
<evidence type="ECO:0000256" key="6">
    <source>
        <dbReference type="ARBA" id="ARBA00022989"/>
    </source>
</evidence>
<dbReference type="PANTHER" id="PTHR31998">
    <property type="entry name" value="K(+)-INSENSITIVE PYROPHOSPHATE-ENERGIZED PROTON PUMP"/>
    <property type="match status" value="1"/>
</dbReference>
<feature type="transmembrane region" description="Helical" evidence="9">
    <location>
        <begin position="360"/>
        <end position="386"/>
    </location>
</feature>
<reference evidence="10 11" key="1">
    <citation type="journal article" date="2016" name="Nat. Commun.">
        <title>Thousands of microbial genomes shed light on interconnected biogeochemical processes in an aquifer system.</title>
        <authorList>
            <person name="Anantharaman K."/>
            <person name="Brown C.T."/>
            <person name="Hug L.A."/>
            <person name="Sharon I."/>
            <person name="Castelle C.J."/>
            <person name="Probst A.J."/>
            <person name="Thomas B.C."/>
            <person name="Singh A."/>
            <person name="Wilkins M.J."/>
            <person name="Karaoz U."/>
            <person name="Brodie E.L."/>
            <person name="Williams K.H."/>
            <person name="Hubbard S.S."/>
            <person name="Banfield J.F."/>
        </authorList>
    </citation>
    <scope>NUCLEOTIDE SEQUENCE [LARGE SCALE GENOMIC DNA]</scope>
</reference>
<name>A0A1F8H821_9BACT</name>
<feature type="transmembrane region" description="Helical" evidence="9">
    <location>
        <begin position="455"/>
        <end position="472"/>
    </location>
</feature>
<dbReference type="PIRSF" id="PIRSF001265">
    <property type="entry name" value="H+-PPase"/>
    <property type="match status" value="1"/>
</dbReference>
<dbReference type="NCBIfam" id="NF001951">
    <property type="entry name" value="PRK00733.1-2"/>
    <property type="match status" value="1"/>
</dbReference>
<dbReference type="HAMAP" id="MF_01129">
    <property type="entry name" value="PPase_energized_pump"/>
    <property type="match status" value="1"/>
</dbReference>
<proteinExistence type="inferred from homology"/>